<accession>A0ABD4RKC6</accession>
<comment type="similarity">
    <text evidence="1">Belongs to the ABC transporter superfamily.</text>
</comment>
<dbReference type="AlphaFoldDB" id="A0ABD4RKC6"/>
<evidence type="ECO:0000256" key="3">
    <source>
        <dbReference type="ARBA" id="ARBA00022741"/>
    </source>
</evidence>
<comment type="caution">
    <text evidence="6">The sequence shown here is derived from an EMBL/GenBank/DDBJ whole genome shotgun (WGS) entry which is preliminary data.</text>
</comment>
<sequence length="299" mass="34349">MLEVNSLSLNLGDKLILDDINFTLKKSTILGLVGPSGVGKTSLIRTLVGIYEGTKGEVLLNGKSIYDNAEAKKKLAYVPDEHNSFYLITIKEIVNYYKSIYDNFDEHKFNEINRIFKIPIDKRFFQLSKGMKVRVNLMISLSLKSEFLVLDEPTSGLDPILKEKVLKLIMKEVSEEGKGVIISSHNLIELERLCDDIIMLDEGKIAYHNSLEGIKKNIKKIQVAFDMPVYKEDLSIIDGIFSISQIGRVFTIVTDKYNKDFKKHLNKFEPLFIEEIDLSLEEVFIHKLEKEDDYEKIFK</sequence>
<evidence type="ECO:0000259" key="5">
    <source>
        <dbReference type="PROSITE" id="PS50893"/>
    </source>
</evidence>
<dbReference type="SUPFAM" id="SSF52540">
    <property type="entry name" value="P-loop containing nucleoside triphosphate hydrolases"/>
    <property type="match status" value="1"/>
</dbReference>
<dbReference type="InterPro" id="IPR027417">
    <property type="entry name" value="P-loop_NTPase"/>
</dbReference>
<evidence type="ECO:0000313" key="6">
    <source>
        <dbReference type="EMBL" id="MBX7291918.1"/>
    </source>
</evidence>
<dbReference type="EMBL" id="JAIFTX010000050">
    <property type="protein sequence ID" value="MBX7291918.1"/>
    <property type="molecule type" value="Genomic_DNA"/>
</dbReference>
<dbReference type="KEGG" id="cchv:BTM20_07820"/>
<keyword evidence="2" id="KW-0813">Transport</keyword>
<reference evidence="6 7" key="1">
    <citation type="submission" date="2021-08" db="EMBL/GenBank/DDBJ databases">
        <title>Genome sequence analysis of Clostridium chauvoei strains of European origin and evaluation of typing options for outbreak investigations.</title>
        <authorList>
            <person name="Abdel-Glil M."/>
            <person name="Thomas P."/>
            <person name="Seyboldt C."/>
        </authorList>
    </citation>
    <scope>NUCLEOTIDE SEQUENCE [LARGE SCALE GENOMIC DNA]</scope>
    <source>
        <strain evidence="6 7">S0260-09</strain>
    </source>
</reference>
<dbReference type="Gene3D" id="3.40.50.300">
    <property type="entry name" value="P-loop containing nucleotide triphosphate hydrolases"/>
    <property type="match status" value="1"/>
</dbReference>
<dbReference type="Pfam" id="PF00005">
    <property type="entry name" value="ABC_tran"/>
    <property type="match status" value="1"/>
</dbReference>
<keyword evidence="3" id="KW-0547">Nucleotide-binding</keyword>
<dbReference type="Proteomes" id="UP000775179">
    <property type="component" value="Unassembled WGS sequence"/>
</dbReference>
<proteinExistence type="inferred from homology"/>
<dbReference type="GeneID" id="66301773"/>
<dbReference type="SMART" id="SM00382">
    <property type="entry name" value="AAA"/>
    <property type="match status" value="1"/>
</dbReference>
<keyword evidence="4 6" id="KW-0067">ATP-binding</keyword>
<dbReference type="GO" id="GO:0005524">
    <property type="term" value="F:ATP binding"/>
    <property type="evidence" value="ECO:0007669"/>
    <property type="project" value="UniProtKB-KW"/>
</dbReference>
<evidence type="ECO:0000313" key="7">
    <source>
        <dbReference type="Proteomes" id="UP000775179"/>
    </source>
</evidence>
<protein>
    <submittedName>
        <fullName evidence="6">ABC transporter ATP-binding protein</fullName>
    </submittedName>
</protein>
<dbReference type="CDD" id="cd03230">
    <property type="entry name" value="ABC_DR_subfamily_A"/>
    <property type="match status" value="1"/>
</dbReference>
<name>A0ABD4RKC6_9CLOT</name>
<dbReference type="RefSeq" id="WP_021875762.1">
    <property type="nucleotide sequence ID" value="NZ_CP018624.1"/>
</dbReference>
<dbReference type="PANTHER" id="PTHR42711:SF5">
    <property type="entry name" value="ABC TRANSPORTER ATP-BINDING PROTEIN NATA"/>
    <property type="match status" value="1"/>
</dbReference>
<evidence type="ECO:0000256" key="4">
    <source>
        <dbReference type="ARBA" id="ARBA00022840"/>
    </source>
</evidence>
<evidence type="ECO:0000256" key="1">
    <source>
        <dbReference type="ARBA" id="ARBA00005417"/>
    </source>
</evidence>
<gene>
    <name evidence="6" type="ORF">K4H94_13125</name>
</gene>
<dbReference type="InterPro" id="IPR003439">
    <property type="entry name" value="ABC_transporter-like_ATP-bd"/>
</dbReference>
<feature type="domain" description="ABC transporter" evidence="5">
    <location>
        <begin position="2"/>
        <end position="227"/>
    </location>
</feature>
<organism evidence="6 7">
    <name type="scientific">Clostridium chauvoei</name>
    <dbReference type="NCBI Taxonomy" id="46867"/>
    <lineage>
        <taxon>Bacteria</taxon>
        <taxon>Bacillati</taxon>
        <taxon>Bacillota</taxon>
        <taxon>Clostridia</taxon>
        <taxon>Eubacteriales</taxon>
        <taxon>Clostridiaceae</taxon>
        <taxon>Clostridium</taxon>
    </lineage>
</organism>
<dbReference type="InterPro" id="IPR003593">
    <property type="entry name" value="AAA+_ATPase"/>
</dbReference>
<dbReference type="InterPro" id="IPR050763">
    <property type="entry name" value="ABC_transporter_ATP-binding"/>
</dbReference>
<dbReference type="PANTHER" id="PTHR42711">
    <property type="entry name" value="ABC TRANSPORTER ATP-BINDING PROTEIN"/>
    <property type="match status" value="1"/>
</dbReference>
<evidence type="ECO:0000256" key="2">
    <source>
        <dbReference type="ARBA" id="ARBA00022448"/>
    </source>
</evidence>
<dbReference type="PROSITE" id="PS50893">
    <property type="entry name" value="ABC_TRANSPORTER_2"/>
    <property type="match status" value="1"/>
</dbReference>